<dbReference type="OrthoDB" id="9814069at2"/>
<keyword evidence="4" id="KW-0677">Repeat</keyword>
<dbReference type="EMBL" id="CM001402">
    <property type="protein sequence ID" value="EHO41670.1"/>
    <property type="molecule type" value="Genomic_DNA"/>
</dbReference>
<dbReference type="Pfam" id="PF13181">
    <property type="entry name" value="TPR_8"/>
    <property type="match status" value="1"/>
</dbReference>
<evidence type="ECO:0000256" key="7">
    <source>
        <dbReference type="SAM" id="SignalP"/>
    </source>
</evidence>
<dbReference type="Gene3D" id="1.25.40.10">
    <property type="entry name" value="Tetratricopeptide repeat domain"/>
    <property type="match status" value="3"/>
</dbReference>
<protein>
    <submittedName>
        <fullName evidence="9">Tetratricopeptide TPR_1 repeat-containing protein</fullName>
    </submittedName>
    <submittedName>
        <fullName evidence="8">Tfp pilus assembly protein PilF</fullName>
    </submittedName>
</protein>
<keyword evidence="3" id="KW-0808">Transferase</keyword>
<keyword evidence="7" id="KW-0732">Signal</keyword>
<dbReference type="AlphaFoldDB" id="H1XUX1"/>
<reference evidence="9 10" key="1">
    <citation type="submission" date="2011-09" db="EMBL/GenBank/DDBJ databases">
        <title>The permanent draft genome of Caldithrix abyssi DSM 13497.</title>
        <authorList>
            <consortium name="US DOE Joint Genome Institute (JGI-PGF)"/>
            <person name="Lucas S."/>
            <person name="Han J."/>
            <person name="Lapidus A."/>
            <person name="Bruce D."/>
            <person name="Goodwin L."/>
            <person name="Pitluck S."/>
            <person name="Peters L."/>
            <person name="Kyrpides N."/>
            <person name="Mavromatis K."/>
            <person name="Ivanova N."/>
            <person name="Mikhailova N."/>
            <person name="Chertkov O."/>
            <person name="Detter J.C."/>
            <person name="Tapia R."/>
            <person name="Han C."/>
            <person name="Land M."/>
            <person name="Hauser L."/>
            <person name="Markowitz V."/>
            <person name="Cheng J.-F."/>
            <person name="Hugenholtz P."/>
            <person name="Woyke T."/>
            <person name="Wu D."/>
            <person name="Spring S."/>
            <person name="Brambilla E."/>
            <person name="Klenk H.-P."/>
            <person name="Eisen J.A."/>
        </authorList>
    </citation>
    <scope>NUCLEOTIDE SEQUENCE [LARGE SCALE GENOMIC DNA]</scope>
    <source>
        <strain evidence="9 10">DSM 13497</strain>
    </source>
</reference>
<evidence type="ECO:0000256" key="3">
    <source>
        <dbReference type="ARBA" id="ARBA00022679"/>
    </source>
</evidence>
<dbReference type="InterPro" id="IPR013105">
    <property type="entry name" value="TPR_2"/>
</dbReference>
<evidence type="ECO:0000313" key="8">
    <source>
        <dbReference type="EMBL" id="APF17577.1"/>
    </source>
</evidence>
<organism evidence="9 10">
    <name type="scientific">Caldithrix abyssi DSM 13497</name>
    <dbReference type="NCBI Taxonomy" id="880073"/>
    <lineage>
        <taxon>Bacteria</taxon>
        <taxon>Pseudomonadati</taxon>
        <taxon>Calditrichota</taxon>
        <taxon>Calditrichia</taxon>
        <taxon>Calditrichales</taxon>
        <taxon>Calditrichaceae</taxon>
        <taxon>Caldithrix</taxon>
    </lineage>
</organism>
<dbReference type="HOGENOM" id="CLU_003728_0_1_0"/>
<dbReference type="GO" id="GO:0016757">
    <property type="term" value="F:glycosyltransferase activity"/>
    <property type="evidence" value="ECO:0007669"/>
    <property type="project" value="UniProtKB-KW"/>
</dbReference>
<comment type="pathway">
    <text evidence="1">Protein modification; protein glycosylation.</text>
</comment>
<dbReference type="Proteomes" id="UP000004671">
    <property type="component" value="Chromosome"/>
</dbReference>
<dbReference type="Proteomes" id="UP000183868">
    <property type="component" value="Chromosome"/>
</dbReference>
<evidence type="ECO:0000256" key="2">
    <source>
        <dbReference type="ARBA" id="ARBA00022676"/>
    </source>
</evidence>
<dbReference type="PANTHER" id="PTHR44835:SF1">
    <property type="entry name" value="PROTEIN O-GLCNAC TRANSFERASE"/>
    <property type="match status" value="1"/>
</dbReference>
<dbReference type="KEGG" id="caby:Cabys_826"/>
<feature type="chain" id="PRO_5009695363" evidence="7">
    <location>
        <begin position="20"/>
        <end position="310"/>
    </location>
</feature>
<dbReference type="InterPro" id="IPR051939">
    <property type="entry name" value="Glycosyltr_41/O-GlcNAc_trsf"/>
</dbReference>
<evidence type="ECO:0000256" key="6">
    <source>
        <dbReference type="PROSITE-ProRule" id="PRU00339"/>
    </source>
</evidence>
<dbReference type="Pfam" id="PF00515">
    <property type="entry name" value="TPR_1"/>
    <property type="match status" value="2"/>
</dbReference>
<feature type="repeat" description="TPR" evidence="6">
    <location>
        <begin position="196"/>
        <end position="229"/>
    </location>
</feature>
<feature type="repeat" description="TPR" evidence="6">
    <location>
        <begin position="110"/>
        <end position="143"/>
    </location>
</feature>
<dbReference type="STRING" id="880073.Cabys_826"/>
<proteinExistence type="predicted"/>
<dbReference type="SUPFAM" id="SSF48452">
    <property type="entry name" value="TPR-like"/>
    <property type="match status" value="2"/>
</dbReference>
<gene>
    <name evidence="8" type="primary">pilF</name>
    <name evidence="8" type="ORF">Cabys_826</name>
    <name evidence="9" type="ORF">Calab_2058</name>
</gene>
<dbReference type="PANTHER" id="PTHR44835">
    <property type="entry name" value="UDP-N-ACETYLGLUCOSAMINE--PEPTIDE N-ACETYLGLUCOSAMINYLTRANSFERASE SPINDLY-RELATED"/>
    <property type="match status" value="1"/>
</dbReference>
<dbReference type="EMBL" id="CP018099">
    <property type="protein sequence ID" value="APF17577.1"/>
    <property type="molecule type" value="Genomic_DNA"/>
</dbReference>
<dbReference type="InterPro" id="IPR011990">
    <property type="entry name" value="TPR-like_helical_dom_sf"/>
</dbReference>
<dbReference type="InParanoid" id="H1XUX1"/>
<dbReference type="Pfam" id="PF07719">
    <property type="entry name" value="TPR_2"/>
    <property type="match status" value="2"/>
</dbReference>
<evidence type="ECO:0000256" key="5">
    <source>
        <dbReference type="ARBA" id="ARBA00022803"/>
    </source>
</evidence>
<feature type="signal peptide" evidence="7">
    <location>
        <begin position="1"/>
        <end position="19"/>
    </location>
</feature>
<keyword evidence="10" id="KW-1185">Reference proteome</keyword>
<dbReference type="eggNOG" id="COG0457">
    <property type="taxonomic scope" value="Bacteria"/>
</dbReference>
<dbReference type="InterPro" id="IPR019734">
    <property type="entry name" value="TPR_rpt"/>
</dbReference>
<dbReference type="PROSITE" id="PS50005">
    <property type="entry name" value="TPR"/>
    <property type="match status" value="5"/>
</dbReference>
<reference evidence="8 11" key="2">
    <citation type="submission" date="2016-11" db="EMBL/GenBank/DDBJ databases">
        <title>Genomic analysis of Caldithrix abyssi and proposal of a novel bacterial phylum Caldithrichaeota.</title>
        <authorList>
            <person name="Kublanov I."/>
            <person name="Sigalova O."/>
            <person name="Gavrilov S."/>
            <person name="Lebedinsky A."/>
            <person name="Ivanova N."/>
            <person name="Daum C."/>
            <person name="Reddy T."/>
            <person name="Klenk H.P."/>
            <person name="Goker M."/>
            <person name="Reva O."/>
            <person name="Miroshnichenko M."/>
            <person name="Kyprides N."/>
            <person name="Woyke T."/>
            <person name="Gelfand M."/>
        </authorList>
    </citation>
    <scope>NUCLEOTIDE SEQUENCE [LARGE SCALE GENOMIC DNA]</scope>
    <source>
        <strain evidence="8 11">LF13</strain>
    </source>
</reference>
<sequence precursor="true">MRWIIVFMLSILLSACAVFKPPEKAAPKIATPAAPLKIQSAIDSLINEGINHHASGNDTLAIACWLKVMNYTDTIPDVFNYLGVAYQKLGQFERALDYFKRAVQLDSAYYEAFNNAGYMLLYLNQFDEAKKYFEKALSLNPQFERAKDNLKLVEKILTGKLNWQVFSLAESIQKKGDYLEEIEGYQKVLQMDSSYAKAHNNLGVIYYYEGKTDSAFKHIRLALYYNPDYPEAINNLGYLHKETGNYDLALRLFFKALTLKPRYIGALNNLGETYYLKGELQNARRVFETVLDLEKNNRVAKNWLQKLDSL</sequence>
<evidence type="ECO:0000256" key="1">
    <source>
        <dbReference type="ARBA" id="ARBA00004922"/>
    </source>
</evidence>
<dbReference type="RefSeq" id="WP_006928839.1">
    <property type="nucleotide sequence ID" value="NZ_CM001402.1"/>
</dbReference>
<dbReference type="SMART" id="SM00028">
    <property type="entry name" value="TPR"/>
    <property type="match status" value="7"/>
</dbReference>
<keyword evidence="5 6" id="KW-0802">TPR repeat</keyword>
<accession>H1XUX1</accession>
<dbReference type="PROSITE" id="PS51257">
    <property type="entry name" value="PROKAR_LIPOPROTEIN"/>
    <property type="match status" value="1"/>
</dbReference>
<evidence type="ECO:0000313" key="11">
    <source>
        <dbReference type="Proteomes" id="UP000183868"/>
    </source>
</evidence>
<dbReference type="PROSITE" id="PS50293">
    <property type="entry name" value="TPR_REGION"/>
    <property type="match status" value="3"/>
</dbReference>
<feature type="repeat" description="TPR" evidence="6">
    <location>
        <begin position="230"/>
        <end position="263"/>
    </location>
</feature>
<evidence type="ECO:0000313" key="10">
    <source>
        <dbReference type="Proteomes" id="UP000004671"/>
    </source>
</evidence>
<keyword evidence="2" id="KW-0328">Glycosyltransferase</keyword>
<feature type="repeat" description="TPR" evidence="6">
    <location>
        <begin position="264"/>
        <end position="297"/>
    </location>
</feature>
<dbReference type="PaxDb" id="880073-Calab_2058"/>
<name>H1XUX1_CALAY</name>
<evidence type="ECO:0000256" key="4">
    <source>
        <dbReference type="ARBA" id="ARBA00022737"/>
    </source>
</evidence>
<evidence type="ECO:0000313" key="9">
    <source>
        <dbReference type="EMBL" id="EHO41670.1"/>
    </source>
</evidence>
<feature type="repeat" description="TPR" evidence="6">
    <location>
        <begin position="76"/>
        <end position="109"/>
    </location>
</feature>